<dbReference type="Pfam" id="PF13279">
    <property type="entry name" value="4HBT_2"/>
    <property type="match status" value="1"/>
</dbReference>
<dbReference type="PANTHER" id="PTHR31793:SF37">
    <property type="entry name" value="ACYL-COA THIOESTER HYDROLASE YBGC"/>
    <property type="match status" value="1"/>
</dbReference>
<evidence type="ECO:0000313" key="4">
    <source>
        <dbReference type="Proteomes" id="UP000054093"/>
    </source>
</evidence>
<evidence type="ECO:0000313" key="3">
    <source>
        <dbReference type="EMBL" id="EFX41649.1"/>
    </source>
</evidence>
<dbReference type="InterPro" id="IPR050563">
    <property type="entry name" value="4-hydroxybenzoyl-CoA_TE"/>
</dbReference>
<dbReference type="NCBIfam" id="TIGR00051">
    <property type="entry name" value="YbgC/FadM family acyl-CoA thioesterase"/>
    <property type="match status" value="1"/>
</dbReference>
<dbReference type="PANTHER" id="PTHR31793">
    <property type="entry name" value="4-HYDROXYBENZOYL-COA THIOESTERASE FAMILY MEMBER"/>
    <property type="match status" value="1"/>
</dbReference>
<comment type="caution">
    <text evidence="3">The sequence shown here is derived from an EMBL/GenBank/DDBJ whole genome shotgun (WGS) entry which is preliminary data.</text>
</comment>
<dbReference type="GO" id="GO:0047617">
    <property type="term" value="F:fatty acyl-CoA hydrolase activity"/>
    <property type="evidence" value="ECO:0007669"/>
    <property type="project" value="TreeGrafter"/>
</dbReference>
<evidence type="ECO:0000256" key="2">
    <source>
        <dbReference type="ARBA" id="ARBA00022801"/>
    </source>
</evidence>
<dbReference type="InterPro" id="IPR029069">
    <property type="entry name" value="HotDog_dom_sf"/>
</dbReference>
<dbReference type="PIRSF" id="PIRSF003230">
    <property type="entry name" value="YbgC"/>
    <property type="match status" value="1"/>
</dbReference>
<evidence type="ECO:0000256" key="1">
    <source>
        <dbReference type="ARBA" id="ARBA00005953"/>
    </source>
</evidence>
<reference evidence="3 4" key="1">
    <citation type="journal article" date="2011" name="Vet. Res.">
        <title>Genome sequence of Helicobacter suis supports its role in gastric pathology.</title>
        <authorList>
            <person name="Vermoote M."/>
            <person name="Vandekerckhove T.T."/>
            <person name="Flahou B."/>
            <person name="Pasmans F."/>
            <person name="Smet A."/>
            <person name="De Groote D."/>
            <person name="Van Criekinge W."/>
            <person name="Ducatelle R."/>
            <person name="Haesebrouck F."/>
        </authorList>
    </citation>
    <scope>NUCLEOTIDE SEQUENCE [LARGE SCALE GENOMIC DNA]</scope>
    <source>
        <strain evidence="3 4">HS5</strain>
    </source>
</reference>
<proteinExistence type="inferred from homology"/>
<dbReference type="CDD" id="cd00586">
    <property type="entry name" value="4HBT"/>
    <property type="match status" value="1"/>
</dbReference>
<dbReference type="InterPro" id="IPR006684">
    <property type="entry name" value="YbgC/YbaW"/>
</dbReference>
<accession>E7G4Q4</accession>
<dbReference type="EMBL" id="ADHO01000180">
    <property type="protein sequence ID" value="EFX41649.1"/>
    <property type="molecule type" value="Genomic_DNA"/>
</dbReference>
<keyword evidence="2" id="KW-0378">Hydrolase</keyword>
<dbReference type="Gene3D" id="3.10.129.10">
    <property type="entry name" value="Hotdog Thioesterase"/>
    <property type="match status" value="1"/>
</dbReference>
<sequence length="133" mass="15319">MGERMQLRVYYEDTDSTGFVYHANYLKYCERARSEVFFQANTTPQKDRYGFVIKSLQADFIAPALLGDFLEVITKPIVLKKVSLSLQQEVLRLENKPVLLFSMQIKLGFVDLSTKRPASIPDSFLEILHGFYA</sequence>
<organism evidence="3 4">
    <name type="scientific">Helicobacter suis HS5</name>
    <dbReference type="NCBI Taxonomy" id="710394"/>
    <lineage>
        <taxon>Bacteria</taxon>
        <taxon>Pseudomonadati</taxon>
        <taxon>Campylobacterota</taxon>
        <taxon>Epsilonproteobacteria</taxon>
        <taxon>Campylobacterales</taxon>
        <taxon>Helicobacteraceae</taxon>
        <taxon>Helicobacter</taxon>
    </lineage>
</organism>
<comment type="similarity">
    <text evidence="1">Belongs to the 4-hydroxybenzoyl-CoA thioesterase family.</text>
</comment>
<dbReference type="Proteomes" id="UP000054093">
    <property type="component" value="Unassembled WGS sequence"/>
</dbReference>
<gene>
    <name evidence="3" type="ORF">HSUHS5_0969</name>
</gene>
<dbReference type="AlphaFoldDB" id="E7G4Q4"/>
<dbReference type="SUPFAM" id="SSF54637">
    <property type="entry name" value="Thioesterase/thiol ester dehydrase-isomerase"/>
    <property type="match status" value="1"/>
</dbReference>
<protein>
    <submittedName>
        <fullName evidence="3">Uncharacterized protein</fullName>
    </submittedName>
</protein>
<name>E7G4Q4_9HELI</name>